<dbReference type="RefSeq" id="WP_011414867.1">
    <property type="nucleotide sequence ID" value="NC_007722.1"/>
</dbReference>
<proteinExistence type="predicted"/>
<dbReference type="eggNOG" id="ENOG5032WY3">
    <property type="taxonomic scope" value="Bacteria"/>
</dbReference>
<dbReference type="Proteomes" id="UP000008808">
    <property type="component" value="Chromosome"/>
</dbReference>
<dbReference type="OrthoDB" id="6369070at2"/>
<dbReference type="KEGG" id="eli:ELI_09735"/>
<evidence type="ECO:0000313" key="2">
    <source>
        <dbReference type="EMBL" id="ABC64039.1"/>
    </source>
</evidence>
<gene>
    <name evidence="2" type="ordered locus">ELI_09735</name>
</gene>
<protein>
    <recommendedName>
        <fullName evidence="1">EthD domain-containing protein</fullName>
    </recommendedName>
</protein>
<dbReference type="HOGENOM" id="CLU_115019_3_3_5"/>
<dbReference type="SUPFAM" id="SSF54909">
    <property type="entry name" value="Dimeric alpha+beta barrel"/>
    <property type="match status" value="1"/>
</dbReference>
<evidence type="ECO:0000259" key="1">
    <source>
        <dbReference type="Pfam" id="PF07110"/>
    </source>
</evidence>
<dbReference type="AlphaFoldDB" id="Q2N8F2"/>
<reference evidence="3" key="1">
    <citation type="journal article" date="2009" name="J. Bacteriol.">
        <title>Complete genome sequence of Erythrobacter litoralis HTCC2594.</title>
        <authorList>
            <person name="Oh H.M."/>
            <person name="Giovannoni S.J."/>
            <person name="Ferriera S."/>
            <person name="Johnson J."/>
            <person name="Cho J.C."/>
        </authorList>
    </citation>
    <scope>NUCLEOTIDE SEQUENCE [LARGE SCALE GENOMIC DNA]</scope>
    <source>
        <strain evidence="3">HTCC2594</strain>
    </source>
</reference>
<dbReference type="Gene3D" id="3.30.70.100">
    <property type="match status" value="1"/>
</dbReference>
<organism evidence="2 3">
    <name type="scientific">Erythrobacter litoralis (strain HTCC2594)</name>
    <dbReference type="NCBI Taxonomy" id="314225"/>
    <lineage>
        <taxon>Bacteria</taxon>
        <taxon>Pseudomonadati</taxon>
        <taxon>Pseudomonadota</taxon>
        <taxon>Alphaproteobacteria</taxon>
        <taxon>Sphingomonadales</taxon>
        <taxon>Erythrobacteraceae</taxon>
        <taxon>Erythrobacter/Porphyrobacter group</taxon>
        <taxon>Erythrobacter</taxon>
    </lineage>
</organism>
<sequence>MHKLVYCLHRLPSLSRDEFQHYRRETHAPLVRAAAPHLGIARYIQCHTENHPLVGPSAEARGMPHGEGEEYDGVAEIWLADADANAGTEPSPAAADHARILLEDEARFIDFTRSRMFITRENVVIG</sequence>
<dbReference type="InterPro" id="IPR011008">
    <property type="entry name" value="Dimeric_a/b-barrel"/>
</dbReference>
<dbReference type="GO" id="GO:0016491">
    <property type="term" value="F:oxidoreductase activity"/>
    <property type="evidence" value="ECO:0007669"/>
    <property type="project" value="InterPro"/>
</dbReference>
<dbReference type="EMBL" id="CP000157">
    <property type="protein sequence ID" value="ABC64039.1"/>
    <property type="molecule type" value="Genomic_DNA"/>
</dbReference>
<evidence type="ECO:0000313" key="3">
    <source>
        <dbReference type="Proteomes" id="UP000008808"/>
    </source>
</evidence>
<dbReference type="Pfam" id="PF07110">
    <property type="entry name" value="EthD"/>
    <property type="match status" value="1"/>
</dbReference>
<name>Q2N8F2_ERYLH</name>
<feature type="domain" description="EthD" evidence="1">
    <location>
        <begin position="12"/>
        <end position="111"/>
    </location>
</feature>
<dbReference type="STRING" id="314225.ELI_09735"/>
<keyword evidence="3" id="KW-1185">Reference proteome</keyword>
<dbReference type="InterPro" id="IPR009799">
    <property type="entry name" value="EthD_dom"/>
</dbReference>
<accession>Q2N8F2</accession>